<dbReference type="EMBL" id="JBHSFG010000080">
    <property type="protein sequence ID" value="MFC4470383.1"/>
    <property type="molecule type" value="Genomic_DNA"/>
</dbReference>
<evidence type="ECO:0000313" key="2">
    <source>
        <dbReference type="EMBL" id="MFC4470383.1"/>
    </source>
</evidence>
<accession>A0ABV8YYN9</accession>
<gene>
    <name evidence="2" type="ORF">ACFPH6_38800</name>
</gene>
<feature type="region of interest" description="Disordered" evidence="1">
    <location>
        <begin position="1"/>
        <end position="20"/>
    </location>
</feature>
<organism evidence="2 3">
    <name type="scientific">Streptomyces xiangluensis</name>
    <dbReference type="NCBI Taxonomy" id="2665720"/>
    <lineage>
        <taxon>Bacteria</taxon>
        <taxon>Bacillati</taxon>
        <taxon>Actinomycetota</taxon>
        <taxon>Actinomycetes</taxon>
        <taxon>Kitasatosporales</taxon>
        <taxon>Streptomycetaceae</taxon>
        <taxon>Streptomyces</taxon>
    </lineage>
</organism>
<reference evidence="3" key="1">
    <citation type="journal article" date="2019" name="Int. J. Syst. Evol. Microbiol.">
        <title>The Global Catalogue of Microorganisms (GCM) 10K type strain sequencing project: providing services to taxonomists for standard genome sequencing and annotation.</title>
        <authorList>
            <consortium name="The Broad Institute Genomics Platform"/>
            <consortium name="The Broad Institute Genome Sequencing Center for Infectious Disease"/>
            <person name="Wu L."/>
            <person name="Ma J."/>
        </authorList>
    </citation>
    <scope>NUCLEOTIDE SEQUENCE [LARGE SCALE GENOMIC DNA]</scope>
    <source>
        <strain evidence="3">DT43</strain>
    </source>
</reference>
<proteinExistence type="predicted"/>
<evidence type="ECO:0000313" key="3">
    <source>
        <dbReference type="Proteomes" id="UP001596012"/>
    </source>
</evidence>
<dbReference type="InterPro" id="IPR027575">
    <property type="entry name" value="LD_lanti_pre"/>
</dbReference>
<name>A0ABV8YYN9_9ACTN</name>
<sequence length="56" mass="5637">MSASTTELKPETSTTTEPDGFDLDVTLLEVADPAGLVNLTDDGCGSTCGACTTNVA</sequence>
<dbReference type="Proteomes" id="UP001596012">
    <property type="component" value="Unassembled WGS sequence"/>
</dbReference>
<dbReference type="NCBIfam" id="TIGR04363">
    <property type="entry name" value="LD_lanti_pre"/>
    <property type="match status" value="1"/>
</dbReference>
<dbReference type="RefSeq" id="WP_386350966.1">
    <property type="nucleotide sequence ID" value="NZ_JBHSFG010000080.1"/>
</dbReference>
<protein>
    <submittedName>
        <fullName evidence="2">FxLD family lanthipeptide</fullName>
    </submittedName>
</protein>
<evidence type="ECO:0000256" key="1">
    <source>
        <dbReference type="SAM" id="MobiDB-lite"/>
    </source>
</evidence>
<keyword evidence="3" id="KW-1185">Reference proteome</keyword>
<comment type="caution">
    <text evidence="2">The sequence shown here is derived from an EMBL/GenBank/DDBJ whole genome shotgun (WGS) entry which is preliminary data.</text>
</comment>
<feature type="compositionally biased region" description="Low complexity" evidence="1">
    <location>
        <begin position="1"/>
        <end position="18"/>
    </location>
</feature>